<name>A0A1R2AR83_9CILI</name>
<keyword evidence="2" id="KW-1185">Reference proteome</keyword>
<protein>
    <submittedName>
        <fullName evidence="1">Uncharacterized protein</fullName>
    </submittedName>
</protein>
<comment type="caution">
    <text evidence="1">The sequence shown here is derived from an EMBL/GenBank/DDBJ whole genome shotgun (WGS) entry which is preliminary data.</text>
</comment>
<reference evidence="1 2" key="1">
    <citation type="submission" date="2016-11" db="EMBL/GenBank/DDBJ databases">
        <title>The macronuclear genome of Stentor coeruleus: a giant cell with tiny introns.</title>
        <authorList>
            <person name="Slabodnick M."/>
            <person name="Ruby J.G."/>
            <person name="Reiff S.B."/>
            <person name="Swart E.C."/>
            <person name="Gosai S."/>
            <person name="Prabakaran S."/>
            <person name="Witkowska E."/>
            <person name="Larue G.E."/>
            <person name="Fisher S."/>
            <person name="Freeman R.M."/>
            <person name="Gunawardena J."/>
            <person name="Chu W."/>
            <person name="Stover N.A."/>
            <person name="Gregory B.D."/>
            <person name="Nowacki M."/>
            <person name="Derisi J."/>
            <person name="Roy S.W."/>
            <person name="Marshall W.F."/>
            <person name="Sood P."/>
        </authorList>
    </citation>
    <scope>NUCLEOTIDE SEQUENCE [LARGE SCALE GENOMIC DNA]</scope>
    <source>
        <strain evidence="1">WM001</strain>
    </source>
</reference>
<evidence type="ECO:0000313" key="1">
    <source>
        <dbReference type="EMBL" id="OMJ67018.1"/>
    </source>
</evidence>
<dbReference type="AlphaFoldDB" id="A0A1R2AR83"/>
<accession>A0A1R2AR83</accession>
<organism evidence="1 2">
    <name type="scientific">Stentor coeruleus</name>
    <dbReference type="NCBI Taxonomy" id="5963"/>
    <lineage>
        <taxon>Eukaryota</taxon>
        <taxon>Sar</taxon>
        <taxon>Alveolata</taxon>
        <taxon>Ciliophora</taxon>
        <taxon>Postciliodesmatophora</taxon>
        <taxon>Heterotrichea</taxon>
        <taxon>Heterotrichida</taxon>
        <taxon>Stentoridae</taxon>
        <taxon>Stentor</taxon>
    </lineage>
</organism>
<proteinExistence type="predicted"/>
<gene>
    <name evidence="1" type="ORF">SteCoe_35935</name>
</gene>
<dbReference type="Proteomes" id="UP000187209">
    <property type="component" value="Unassembled WGS sequence"/>
</dbReference>
<sequence>MPNLKYLILKLDESNQTDDTILELSNLPHLKIIEFKYYCTAKMNLIINRLGENLYYKLDKIILPEVELTLFYGKIKRVPNNVRNAIRLLVKKKLQGLLIDENETLEKEDRVFKCPNEPKLEFKIRFLSFLNYFRRNYKQYFYLIENIKKIDLWYLSSYNCEYNIPIFKCLKNAEILEYKQIDVVEFVKISSSDQNSRLKKLVIRLQLQETQVYESFLLLKNYIDTKTHLMFLDIYFYMISWKSIEKMLLFIIEHSIYHPNLININGVPVKSMLLNNENPLELKIFKPNKKDGFTYAIYRLFYDKLLKVTTFRLWPKYKPDKSYSKLALKDAILKSEIKRSPVFRYIFDAEVDDLTGYDAFYFFTQIIIKTIDFDVDENNCQQDYIELTSAREDLKIKLLEAIS</sequence>
<dbReference type="EMBL" id="MPUH01001581">
    <property type="protein sequence ID" value="OMJ67018.1"/>
    <property type="molecule type" value="Genomic_DNA"/>
</dbReference>
<evidence type="ECO:0000313" key="2">
    <source>
        <dbReference type="Proteomes" id="UP000187209"/>
    </source>
</evidence>